<evidence type="ECO:0000313" key="2">
    <source>
        <dbReference type="Proteomes" id="UP000199079"/>
    </source>
</evidence>
<organism evidence="1 2">
    <name type="scientific">Halopenitus persicus</name>
    <dbReference type="NCBI Taxonomy" id="1048396"/>
    <lineage>
        <taxon>Archaea</taxon>
        <taxon>Methanobacteriati</taxon>
        <taxon>Methanobacteriota</taxon>
        <taxon>Stenosarchaea group</taxon>
        <taxon>Halobacteria</taxon>
        <taxon>Halobacteriales</taxon>
        <taxon>Haloferacaceae</taxon>
        <taxon>Halopenitus</taxon>
    </lineage>
</organism>
<protein>
    <submittedName>
        <fullName evidence="1">Uncharacterized protein</fullName>
    </submittedName>
</protein>
<reference evidence="2" key="1">
    <citation type="submission" date="2016-10" db="EMBL/GenBank/DDBJ databases">
        <authorList>
            <person name="Varghese N."/>
            <person name="Submissions S."/>
        </authorList>
    </citation>
    <scope>NUCLEOTIDE SEQUENCE [LARGE SCALE GENOMIC DNA]</scope>
    <source>
        <strain evidence="2">DC30,IBRC 10041,KCTC 4046</strain>
    </source>
</reference>
<name>A0A1H3IXY5_9EURY</name>
<gene>
    <name evidence="1" type="ORF">SAMN05216564_104308</name>
</gene>
<sequence>MEIVLRQDSIGEMYNIGSGVKRRGIDVSRRILDIVTTSDDQIGS</sequence>
<evidence type="ECO:0000313" key="1">
    <source>
        <dbReference type="EMBL" id="SDY32623.1"/>
    </source>
</evidence>
<accession>A0A1H3IXY5</accession>
<dbReference type="AlphaFoldDB" id="A0A1H3IXY5"/>
<proteinExistence type="predicted"/>
<dbReference type="Proteomes" id="UP000199079">
    <property type="component" value="Unassembled WGS sequence"/>
</dbReference>
<dbReference type="EMBL" id="FNPC01000004">
    <property type="protein sequence ID" value="SDY32623.1"/>
    <property type="molecule type" value="Genomic_DNA"/>
</dbReference>
<keyword evidence="2" id="KW-1185">Reference proteome</keyword>